<accession>A0A366FMQ1</accession>
<sequence>MKTSELIAALAADPIPEPVRIGRRIVAALALGLAGAFALYALAVGPRPDLSAALGTVRFNLKFLDALALALPSLMLLARLARPEARPGALALWLFAPLALLAAGVAVELIVVPAGEWLPRLVGHNMRYCTTMIPMMAAPILMALIWAMRAGAPQHPGWTGALAGAASAGLASFLYASHCPDDSPLFVATWYPLAWLVCAAAGAWAGRRFLAW</sequence>
<dbReference type="Pfam" id="PF06532">
    <property type="entry name" value="NrsF"/>
    <property type="match status" value="1"/>
</dbReference>
<evidence type="ECO:0000256" key="1">
    <source>
        <dbReference type="SAM" id="Phobius"/>
    </source>
</evidence>
<dbReference type="EMBL" id="QNRK01000007">
    <property type="protein sequence ID" value="RBP15918.1"/>
    <property type="molecule type" value="Genomic_DNA"/>
</dbReference>
<name>A0A366FMQ1_9HYPH</name>
<dbReference type="InterPro" id="IPR009495">
    <property type="entry name" value="NrsF"/>
</dbReference>
<comment type="caution">
    <text evidence="2">The sequence shown here is derived from an EMBL/GenBank/DDBJ whole genome shotgun (WGS) entry which is preliminary data.</text>
</comment>
<dbReference type="AlphaFoldDB" id="A0A366FMQ1"/>
<feature type="transmembrane region" description="Helical" evidence="1">
    <location>
        <begin position="25"/>
        <end position="43"/>
    </location>
</feature>
<keyword evidence="1" id="KW-1133">Transmembrane helix</keyword>
<evidence type="ECO:0000313" key="2">
    <source>
        <dbReference type="EMBL" id="RBP15918.1"/>
    </source>
</evidence>
<keyword evidence="1" id="KW-0472">Membrane</keyword>
<keyword evidence="1" id="KW-0812">Transmembrane</keyword>
<protein>
    <recommendedName>
        <fullName evidence="4">DUF1109 family protein</fullName>
    </recommendedName>
</protein>
<dbReference type="Proteomes" id="UP000253529">
    <property type="component" value="Unassembled WGS sequence"/>
</dbReference>
<dbReference type="RefSeq" id="WP_170153111.1">
    <property type="nucleotide sequence ID" value="NZ_QNRK01000007.1"/>
</dbReference>
<feature type="transmembrane region" description="Helical" evidence="1">
    <location>
        <begin position="125"/>
        <end position="146"/>
    </location>
</feature>
<evidence type="ECO:0008006" key="4">
    <source>
        <dbReference type="Google" id="ProtNLM"/>
    </source>
</evidence>
<feature type="transmembrane region" description="Helical" evidence="1">
    <location>
        <begin position="63"/>
        <end position="80"/>
    </location>
</feature>
<feature type="transmembrane region" description="Helical" evidence="1">
    <location>
        <begin position="188"/>
        <end position="206"/>
    </location>
</feature>
<keyword evidence="3" id="KW-1185">Reference proteome</keyword>
<organism evidence="2 3">
    <name type="scientific">Roseiarcus fermentans</name>
    <dbReference type="NCBI Taxonomy" id="1473586"/>
    <lineage>
        <taxon>Bacteria</taxon>
        <taxon>Pseudomonadati</taxon>
        <taxon>Pseudomonadota</taxon>
        <taxon>Alphaproteobacteria</taxon>
        <taxon>Hyphomicrobiales</taxon>
        <taxon>Roseiarcaceae</taxon>
        <taxon>Roseiarcus</taxon>
    </lineage>
</organism>
<proteinExistence type="predicted"/>
<feature type="transmembrane region" description="Helical" evidence="1">
    <location>
        <begin position="158"/>
        <end position="176"/>
    </location>
</feature>
<gene>
    <name evidence="2" type="ORF">DFR50_107188</name>
</gene>
<evidence type="ECO:0000313" key="3">
    <source>
        <dbReference type="Proteomes" id="UP000253529"/>
    </source>
</evidence>
<reference evidence="2 3" key="1">
    <citation type="submission" date="2018-06" db="EMBL/GenBank/DDBJ databases">
        <title>Genomic Encyclopedia of Type Strains, Phase IV (KMG-IV): sequencing the most valuable type-strain genomes for metagenomic binning, comparative biology and taxonomic classification.</title>
        <authorList>
            <person name="Goeker M."/>
        </authorList>
    </citation>
    <scope>NUCLEOTIDE SEQUENCE [LARGE SCALE GENOMIC DNA]</scope>
    <source>
        <strain evidence="2 3">DSM 24875</strain>
    </source>
</reference>
<feature type="transmembrane region" description="Helical" evidence="1">
    <location>
        <begin position="92"/>
        <end position="113"/>
    </location>
</feature>